<comment type="function">
    <text evidence="3">Acts as a calcium sensor. CBL proteins interact with CIPK serine-threonine protein kinases. Binding of a CBL protein to the regulatory NAF domain of a CIPK protein lead to the activation of the kinase in a calcium-dependent manner.</text>
</comment>
<dbReference type="PANTHER" id="PTHR23056">
    <property type="entry name" value="CALCINEURIN B"/>
    <property type="match status" value="1"/>
</dbReference>
<dbReference type="FunFam" id="1.10.238.10:FF:000073">
    <property type="entry name" value="calcineurin B-like protein 3"/>
    <property type="match status" value="1"/>
</dbReference>
<dbReference type="PROSITE" id="PS50222">
    <property type="entry name" value="EF_HAND_2"/>
    <property type="match status" value="3"/>
</dbReference>
<dbReference type="InterPro" id="IPR002048">
    <property type="entry name" value="EF_hand_dom"/>
</dbReference>
<keyword evidence="3" id="KW-0106">Calcium</keyword>
<dbReference type="Proteomes" id="UP000813463">
    <property type="component" value="Chromosome 6"/>
</dbReference>
<dbReference type="SMART" id="SM00054">
    <property type="entry name" value="EFh"/>
    <property type="match status" value="3"/>
</dbReference>
<dbReference type="AlphaFoldDB" id="A0A9R0ICH1"/>
<dbReference type="GO" id="GO:0016020">
    <property type="term" value="C:membrane"/>
    <property type="evidence" value="ECO:0007669"/>
    <property type="project" value="UniProtKB-SubCell"/>
</dbReference>
<dbReference type="Pfam" id="PF13499">
    <property type="entry name" value="EF-hand_7"/>
    <property type="match status" value="1"/>
</dbReference>
<dbReference type="SUPFAM" id="SSF47473">
    <property type="entry name" value="EF-hand"/>
    <property type="match status" value="1"/>
</dbReference>
<dbReference type="GeneID" id="110786396"/>
<keyword evidence="1 3" id="KW-0677">Repeat</keyword>
<dbReference type="Gene3D" id="1.10.238.10">
    <property type="entry name" value="EF-hand"/>
    <property type="match status" value="1"/>
</dbReference>
<evidence type="ECO:0000256" key="1">
    <source>
        <dbReference type="ARBA" id="ARBA00022737"/>
    </source>
</evidence>
<proteinExistence type="inferred from homology"/>
<accession>A0A9R0ICH1</accession>
<sequence>MGCMYSTNNGRKNFGNCECIILASETCFSVNEIEALYVLYRRLGSSAVDEGLINKKEFELALLGNCGQRNLFVDRVFKWFDLKNNGVITFEDFVRSLSIFHPSTSETDKIAFAFNFYDVRNTGYIERAELKDMLLAIFEELEVTPSDNLVEAILEKTFVEVDHKQDGKIDQEEWKEYMARSPLLMKNMTLPCLKELTTTFPSFFISSEVCDSDLRAARDVCGSKRSKSSSKIQNHQSGPYLHFLNMMKR</sequence>
<dbReference type="PANTHER" id="PTHR23056:SF110">
    <property type="entry name" value="CALMODULIN"/>
    <property type="match status" value="1"/>
</dbReference>
<evidence type="ECO:0000313" key="6">
    <source>
        <dbReference type="RefSeq" id="XP_021846637.1"/>
    </source>
</evidence>
<dbReference type="GO" id="GO:0019900">
    <property type="term" value="F:kinase binding"/>
    <property type="evidence" value="ECO:0007669"/>
    <property type="project" value="UniProtKB-UniRule"/>
</dbReference>
<dbReference type="PRINTS" id="PR00450">
    <property type="entry name" value="RECOVERIN"/>
</dbReference>
<feature type="domain" description="EF-hand" evidence="4">
    <location>
        <begin position="149"/>
        <end position="184"/>
    </location>
</feature>
<protein>
    <recommendedName>
        <fullName evidence="3">Calcineurin B-like protein</fullName>
    </recommendedName>
</protein>
<evidence type="ECO:0000259" key="4">
    <source>
        <dbReference type="PROSITE" id="PS50222"/>
    </source>
</evidence>
<reference evidence="5" key="1">
    <citation type="journal article" date="2021" name="Nat. Commun.">
        <title>Genomic analyses provide insights into spinach domestication and the genetic basis of agronomic traits.</title>
        <authorList>
            <person name="Cai X."/>
            <person name="Sun X."/>
            <person name="Xu C."/>
            <person name="Sun H."/>
            <person name="Wang X."/>
            <person name="Ge C."/>
            <person name="Zhang Z."/>
            <person name="Wang Q."/>
            <person name="Fei Z."/>
            <person name="Jiao C."/>
            <person name="Wang Q."/>
        </authorList>
    </citation>
    <scope>NUCLEOTIDE SEQUENCE [LARGE SCALE GENOMIC DNA]</scope>
    <source>
        <strain evidence="5">cv. Varoflay</strain>
    </source>
</reference>
<feature type="domain" description="EF-hand" evidence="4">
    <location>
        <begin position="105"/>
        <end position="140"/>
    </location>
</feature>
<dbReference type="GO" id="GO:0019722">
    <property type="term" value="P:calcium-mediated signaling"/>
    <property type="evidence" value="ECO:0007669"/>
    <property type="project" value="UniProtKB-UniRule"/>
</dbReference>
<dbReference type="Pfam" id="PF13833">
    <property type="entry name" value="EF-hand_8"/>
    <property type="match status" value="1"/>
</dbReference>
<name>A0A9R0ICH1_SPIOL</name>
<evidence type="ECO:0000256" key="3">
    <source>
        <dbReference type="RuleBase" id="RU369080"/>
    </source>
</evidence>
<gene>
    <name evidence="6" type="primary">LOC110786396</name>
</gene>
<comment type="subcellular location">
    <subcellularLocation>
        <location evidence="3">Membrane</location>
    </subcellularLocation>
</comment>
<comment type="similarity">
    <text evidence="2 3">Belongs to the calcineurin regulatory subunit family.</text>
</comment>
<reference evidence="6" key="2">
    <citation type="submission" date="2025-08" db="UniProtKB">
        <authorList>
            <consortium name="RefSeq"/>
        </authorList>
    </citation>
    <scope>IDENTIFICATION</scope>
    <source>
        <tissue evidence="6">Leaf</tissue>
    </source>
</reference>
<evidence type="ECO:0000313" key="5">
    <source>
        <dbReference type="Proteomes" id="UP000813463"/>
    </source>
</evidence>
<dbReference type="RefSeq" id="XP_021846637.1">
    <property type="nucleotide sequence ID" value="XM_021990945.2"/>
</dbReference>
<comment type="subunit">
    <text evidence="3">Homodimer. Interacts with CIPK.</text>
</comment>
<feature type="domain" description="EF-hand" evidence="4">
    <location>
        <begin position="68"/>
        <end position="103"/>
    </location>
</feature>
<dbReference type="InterPro" id="IPR045198">
    <property type="entry name" value="CNBL1-10"/>
</dbReference>
<dbReference type="GO" id="GO:0005509">
    <property type="term" value="F:calcium ion binding"/>
    <property type="evidence" value="ECO:0007669"/>
    <property type="project" value="UniProtKB-UniRule"/>
</dbReference>
<organism evidence="5 6">
    <name type="scientific">Spinacia oleracea</name>
    <name type="common">Spinach</name>
    <dbReference type="NCBI Taxonomy" id="3562"/>
    <lineage>
        <taxon>Eukaryota</taxon>
        <taxon>Viridiplantae</taxon>
        <taxon>Streptophyta</taxon>
        <taxon>Embryophyta</taxon>
        <taxon>Tracheophyta</taxon>
        <taxon>Spermatophyta</taxon>
        <taxon>Magnoliopsida</taxon>
        <taxon>eudicotyledons</taxon>
        <taxon>Gunneridae</taxon>
        <taxon>Pentapetalae</taxon>
        <taxon>Caryophyllales</taxon>
        <taxon>Chenopodiaceae</taxon>
        <taxon>Chenopodioideae</taxon>
        <taxon>Anserineae</taxon>
        <taxon>Spinacia</taxon>
    </lineage>
</organism>
<dbReference type="CDD" id="cd00051">
    <property type="entry name" value="EFh"/>
    <property type="match status" value="1"/>
</dbReference>
<keyword evidence="3" id="KW-0472">Membrane</keyword>
<evidence type="ECO:0000256" key="2">
    <source>
        <dbReference type="ARBA" id="ARBA00023774"/>
    </source>
</evidence>
<keyword evidence="3" id="KW-0479">Metal-binding</keyword>
<keyword evidence="5" id="KW-1185">Reference proteome</keyword>
<dbReference type="InterPro" id="IPR011992">
    <property type="entry name" value="EF-hand-dom_pair"/>
</dbReference>